<evidence type="ECO:0000256" key="1">
    <source>
        <dbReference type="SAM" id="MobiDB-lite"/>
    </source>
</evidence>
<comment type="caution">
    <text evidence="2">The sequence shown here is derived from an EMBL/GenBank/DDBJ whole genome shotgun (WGS) entry which is preliminary data.</text>
</comment>
<protein>
    <submittedName>
        <fullName evidence="2">Uncharacterized protein</fullName>
    </submittedName>
</protein>
<reference evidence="2" key="1">
    <citation type="submission" date="2015-09" db="EMBL/GenBank/DDBJ databases">
        <title>Draft Genome Sequences of Two Novel Amoeba-resistant Intranuclear Bacteria, Candidatus Berkiella cookevillensis and Candidatus Berkiella aquae.</title>
        <authorList>
            <person name="Mehari Y.T."/>
            <person name="Arivett B.A."/>
            <person name="Farone A.L."/>
            <person name="Gunderson J.H."/>
            <person name="Farone M.B."/>
        </authorList>
    </citation>
    <scope>NUCLEOTIDE SEQUENCE [LARGE SCALE GENOMIC DNA]</scope>
    <source>
        <strain evidence="2">CC99</strain>
    </source>
</reference>
<organism evidence="2">
    <name type="scientific">Candidatus Berkiella cookevillensis</name>
    <dbReference type="NCBI Taxonomy" id="437022"/>
    <lineage>
        <taxon>Bacteria</taxon>
        <taxon>Pseudomonadati</taxon>
        <taxon>Pseudomonadota</taxon>
        <taxon>Gammaproteobacteria</taxon>
        <taxon>Candidatus Berkiellales</taxon>
        <taxon>Candidatus Berkiellaceae</taxon>
        <taxon>Candidatus Berkiella</taxon>
    </lineage>
</organism>
<evidence type="ECO:0000313" key="2">
    <source>
        <dbReference type="EMBL" id="KRG20133.1"/>
    </source>
</evidence>
<name>A0A0Q9YHM2_9GAMM</name>
<gene>
    <name evidence="2" type="ORF">CC99x_00354</name>
    <name evidence="3" type="ORF">CC99x_005160</name>
</gene>
<sequence>MNNYKWLLILFTLLPLSACKWNDDFRSRQQPQYVELPAKPTLNADSEQYVGDKVAKEVTGKPATSTDISMPELDQRSPIPELPEHPAGAFN</sequence>
<dbReference type="STRING" id="437022.CC99x_00354"/>
<reference evidence="3" key="3">
    <citation type="submission" date="2021-06" db="EMBL/GenBank/DDBJ databases">
        <title>Genomic Description and Analysis of Intracellular Bacteria, Candidatus Berkiella cookevillensis and Candidatus Berkiella aquae.</title>
        <authorList>
            <person name="Kidane D.T."/>
            <person name="Mehari Y.T."/>
            <person name="Rice F.C."/>
            <person name="Arivett B.A."/>
            <person name="Farone A.L."/>
            <person name="Berk S.G."/>
            <person name="Farone M.B."/>
        </authorList>
    </citation>
    <scope>NUCLEOTIDE SEQUENCE</scope>
    <source>
        <strain evidence="3">CC99</strain>
    </source>
</reference>
<dbReference type="AlphaFoldDB" id="A0A0Q9YHM2"/>
<dbReference type="EMBL" id="LKHV02000001">
    <property type="protein sequence ID" value="MCS5708289.1"/>
    <property type="molecule type" value="Genomic_DNA"/>
</dbReference>
<dbReference type="EMBL" id="LKHV01000001">
    <property type="protein sequence ID" value="KRG20133.1"/>
    <property type="molecule type" value="Genomic_DNA"/>
</dbReference>
<evidence type="ECO:0000313" key="3">
    <source>
        <dbReference type="EMBL" id="MCS5708289.1"/>
    </source>
</evidence>
<reference evidence="3" key="2">
    <citation type="journal article" date="2016" name="Genome Announc.">
        <title>Draft Genome Sequences of Two Novel Amoeba-Resistant Intranuclear Bacteria, 'Candidatus Berkiella cookevillensis' and 'Candidatus Berkiella aquae'.</title>
        <authorList>
            <person name="Mehari Y.T."/>
            <person name="Arivett B.A."/>
            <person name="Farone A.L."/>
            <person name="Gunderson J.H."/>
            <person name="Farone M.B."/>
        </authorList>
    </citation>
    <scope>NUCLEOTIDE SEQUENCE</scope>
    <source>
        <strain evidence="3">CC99</strain>
    </source>
</reference>
<evidence type="ECO:0000313" key="4">
    <source>
        <dbReference type="Proteomes" id="UP000051494"/>
    </source>
</evidence>
<proteinExistence type="predicted"/>
<feature type="region of interest" description="Disordered" evidence="1">
    <location>
        <begin position="55"/>
        <end position="91"/>
    </location>
</feature>
<dbReference type="Proteomes" id="UP000051494">
    <property type="component" value="Unassembled WGS sequence"/>
</dbReference>
<accession>A0A0Q9YHM2</accession>
<dbReference type="RefSeq" id="WP_057623011.1">
    <property type="nucleotide sequence ID" value="NZ_LKHV02000001.1"/>
</dbReference>
<dbReference type="OrthoDB" id="9909049at2"/>
<keyword evidence="4" id="KW-1185">Reference proteome</keyword>